<evidence type="ECO:0000256" key="1">
    <source>
        <dbReference type="ARBA" id="ARBA00005254"/>
    </source>
</evidence>
<evidence type="ECO:0000313" key="3">
    <source>
        <dbReference type="Proteomes" id="UP000321250"/>
    </source>
</evidence>
<dbReference type="Pfam" id="PF00378">
    <property type="entry name" value="ECH_1"/>
    <property type="match status" value="1"/>
</dbReference>
<name>A0A5C6UGA4_9SPHN</name>
<evidence type="ECO:0000313" key="2">
    <source>
        <dbReference type="EMBL" id="TXC71075.1"/>
    </source>
</evidence>
<organism evidence="2 3">
    <name type="scientific">Sphingomonas ginsenosidivorax</name>
    <dbReference type="NCBI Taxonomy" id="862135"/>
    <lineage>
        <taxon>Bacteria</taxon>
        <taxon>Pseudomonadati</taxon>
        <taxon>Pseudomonadota</taxon>
        <taxon>Alphaproteobacteria</taxon>
        <taxon>Sphingomonadales</taxon>
        <taxon>Sphingomonadaceae</taxon>
        <taxon>Sphingomonas</taxon>
    </lineage>
</organism>
<dbReference type="Proteomes" id="UP000321250">
    <property type="component" value="Unassembled WGS sequence"/>
</dbReference>
<dbReference type="AlphaFoldDB" id="A0A5C6UGA4"/>
<dbReference type="SUPFAM" id="SSF52096">
    <property type="entry name" value="ClpP/crotonase"/>
    <property type="match status" value="1"/>
</dbReference>
<accession>A0A5C6UGA4</accession>
<dbReference type="CDD" id="cd06558">
    <property type="entry name" value="crotonase-like"/>
    <property type="match status" value="1"/>
</dbReference>
<dbReference type="Gene3D" id="3.90.226.10">
    <property type="entry name" value="2-enoyl-CoA Hydratase, Chain A, domain 1"/>
    <property type="match status" value="1"/>
</dbReference>
<dbReference type="RefSeq" id="WP_147082007.1">
    <property type="nucleotide sequence ID" value="NZ_VOQR01000001.1"/>
</dbReference>
<sequence length="267" mass="28258">MTDAKVLIERHGPIALVTLNDPETRNALSPAVVAGLVAFLEGANADESLGCIVLTGAGGAFCSGGNIKDMQEGTDPQFAGTPDRIQEAFRAGIQRIPALFDALDVPAIAAVNGVAVGAGCDITCMCDIRIGATRAKFAESFLRVGLVSGDGGAWFLPRVVGYPRAIEMALTCRMIEADEAKAWGLVTHVVEADALLDTAMEMARTITAFPPRSARLNKRLMRKSMSLDLASCLELSAAYQAIVQHTADQKEAVAALLEKRPARFTGR</sequence>
<proteinExistence type="inferred from homology"/>
<dbReference type="InterPro" id="IPR001753">
    <property type="entry name" value="Enoyl-CoA_hydra/iso"/>
</dbReference>
<comment type="similarity">
    <text evidence="1">Belongs to the enoyl-CoA hydratase/isomerase family.</text>
</comment>
<dbReference type="InterPro" id="IPR014748">
    <property type="entry name" value="Enoyl-CoA_hydra_C"/>
</dbReference>
<dbReference type="OrthoDB" id="5730382at2"/>
<comment type="caution">
    <text evidence="2">The sequence shown here is derived from an EMBL/GenBank/DDBJ whole genome shotgun (WGS) entry which is preliminary data.</text>
</comment>
<gene>
    <name evidence="2" type="ORF">FSB78_09015</name>
</gene>
<dbReference type="InterPro" id="IPR029045">
    <property type="entry name" value="ClpP/crotonase-like_dom_sf"/>
</dbReference>
<dbReference type="PANTHER" id="PTHR43802">
    <property type="entry name" value="ENOYL-COA HYDRATASE"/>
    <property type="match status" value="1"/>
</dbReference>
<dbReference type="GO" id="GO:0004300">
    <property type="term" value="F:enoyl-CoA hydratase activity"/>
    <property type="evidence" value="ECO:0007669"/>
    <property type="project" value="UniProtKB-EC"/>
</dbReference>
<reference evidence="2 3" key="1">
    <citation type="journal article" date="2013" name="Antonie Van Leeuwenhoek">
        <title>Sphingomonas ginsenosidivorax sp. nov., with the ability to transform ginsenosides.</title>
        <authorList>
            <person name="Jin X.F."/>
            <person name="Kim J.K."/>
            <person name="Liu Q.M."/>
            <person name="Kang M.S."/>
            <person name="He D."/>
            <person name="Jin F.X."/>
            <person name="Kim S.C."/>
            <person name="Im W.T."/>
        </authorList>
    </citation>
    <scope>NUCLEOTIDE SEQUENCE [LARGE SCALE GENOMIC DNA]</scope>
    <source>
        <strain evidence="2 3">KHI67</strain>
    </source>
</reference>
<dbReference type="Gene3D" id="1.10.12.10">
    <property type="entry name" value="Lyase 2-enoyl-coa Hydratase, Chain A, domain 2"/>
    <property type="match status" value="1"/>
</dbReference>
<dbReference type="PANTHER" id="PTHR43802:SF1">
    <property type="entry name" value="IP11341P-RELATED"/>
    <property type="match status" value="1"/>
</dbReference>
<dbReference type="EC" id="4.2.1.17" evidence="2"/>
<dbReference type="EMBL" id="VOQR01000001">
    <property type="protein sequence ID" value="TXC71075.1"/>
    <property type="molecule type" value="Genomic_DNA"/>
</dbReference>
<keyword evidence="3" id="KW-1185">Reference proteome</keyword>
<keyword evidence="2" id="KW-0456">Lyase</keyword>
<protein>
    <submittedName>
        <fullName evidence="2">Enoyl-CoA hydratase</fullName>
        <ecNumber evidence="2">4.2.1.17</ecNumber>
    </submittedName>
</protein>